<dbReference type="PANTHER" id="PTHR18968:SF13">
    <property type="entry name" value="ACETOLACTATE SYNTHASE CATALYTIC SUBUNIT, MITOCHONDRIAL"/>
    <property type="match status" value="1"/>
</dbReference>
<comment type="pathway">
    <text evidence="1 12">Amino-acid biosynthesis; L-isoleucine biosynthesis; L-isoleucine from 2-oxobutanoate: step 1/4.</text>
</comment>
<dbReference type="Gene3D" id="3.40.50.1220">
    <property type="entry name" value="TPP-binding domain"/>
    <property type="match status" value="1"/>
</dbReference>
<evidence type="ECO:0000256" key="11">
    <source>
        <dbReference type="ARBA" id="ARBA00048670"/>
    </source>
</evidence>
<protein>
    <recommendedName>
        <fullName evidence="4 12">Acetolactate synthase</fullName>
        <ecNumber evidence="4 12">2.2.1.6</ecNumber>
    </recommendedName>
</protein>
<dbReference type="InterPro" id="IPR045229">
    <property type="entry name" value="TPP_enz"/>
</dbReference>
<comment type="cofactor">
    <cofactor evidence="12">
        <name>thiamine diphosphate</name>
        <dbReference type="ChEBI" id="CHEBI:58937"/>
    </cofactor>
    <text evidence="12">Binds 1 thiamine pyrophosphate per subunit.</text>
</comment>
<evidence type="ECO:0000313" key="16">
    <source>
        <dbReference type="EMBL" id="UOF91311.1"/>
    </source>
</evidence>
<evidence type="ECO:0000256" key="2">
    <source>
        <dbReference type="ARBA" id="ARBA00005025"/>
    </source>
</evidence>
<dbReference type="EMBL" id="CP089291">
    <property type="protein sequence ID" value="UOF91311.1"/>
    <property type="molecule type" value="Genomic_DNA"/>
</dbReference>
<keyword evidence="6 12" id="KW-0808">Transferase</keyword>
<dbReference type="InterPro" id="IPR000399">
    <property type="entry name" value="TPP-bd_CS"/>
</dbReference>
<comment type="similarity">
    <text evidence="3 12">Belongs to the TPP enzyme family.</text>
</comment>
<dbReference type="InterPro" id="IPR012000">
    <property type="entry name" value="Thiamin_PyroP_enz_cen_dom"/>
</dbReference>
<dbReference type="InterPro" id="IPR012001">
    <property type="entry name" value="Thiamin_PyroP_enz_TPP-bd_dom"/>
</dbReference>
<organism evidence="16 17">
    <name type="scientific">Fodinisporobacter ferrooxydans</name>
    <dbReference type="NCBI Taxonomy" id="2901836"/>
    <lineage>
        <taxon>Bacteria</taxon>
        <taxon>Bacillati</taxon>
        <taxon>Bacillota</taxon>
        <taxon>Bacilli</taxon>
        <taxon>Bacillales</taxon>
        <taxon>Alicyclobacillaceae</taxon>
        <taxon>Fodinisporobacter</taxon>
    </lineage>
</organism>
<evidence type="ECO:0000256" key="9">
    <source>
        <dbReference type="ARBA" id="ARBA00023052"/>
    </source>
</evidence>
<gene>
    <name evidence="16" type="primary">ilvB</name>
    <name evidence="16" type="ORF">LSG31_03370</name>
</gene>
<evidence type="ECO:0000259" key="13">
    <source>
        <dbReference type="Pfam" id="PF00205"/>
    </source>
</evidence>
<evidence type="ECO:0000313" key="17">
    <source>
        <dbReference type="Proteomes" id="UP000830167"/>
    </source>
</evidence>
<evidence type="ECO:0000256" key="12">
    <source>
        <dbReference type="RuleBase" id="RU003591"/>
    </source>
</evidence>
<evidence type="ECO:0000259" key="14">
    <source>
        <dbReference type="Pfam" id="PF02775"/>
    </source>
</evidence>
<dbReference type="GO" id="GO:0003984">
    <property type="term" value="F:acetolactate synthase activity"/>
    <property type="evidence" value="ECO:0007669"/>
    <property type="project" value="UniProtKB-EC"/>
</dbReference>
<keyword evidence="9 12" id="KW-0786">Thiamine pyrophosphate</keyword>
<feature type="domain" description="Thiamine pyrophosphate enzyme central" evidence="13">
    <location>
        <begin position="202"/>
        <end position="337"/>
    </location>
</feature>
<dbReference type="CDD" id="cd02015">
    <property type="entry name" value="TPP_AHAS"/>
    <property type="match status" value="1"/>
</dbReference>
<dbReference type="SUPFAM" id="SSF52518">
    <property type="entry name" value="Thiamin diphosphate-binding fold (THDP-binding)"/>
    <property type="match status" value="2"/>
</dbReference>
<dbReference type="InterPro" id="IPR039368">
    <property type="entry name" value="AHAS_TPP"/>
</dbReference>
<sequence length="564" mass="61891">MLAEQQQATKLRSGAEILLDCLLDEQVETLFGYPGGAVLPIYDALYHYPQIRHILTRHEQAAVHAADGFARVTGKTGVVLVTSGPGATNTVTGIANAYMDSVPLVIITGQVPENMIGRDSFQEVDIYGITMPITKHNYLINDVNELATVVKEAFYIANSGRKGPVLIDIPKNIMTAQTDAEIPEQVKIRGYRGKPPVSQRMVERMAARIQHARKPVFLIGGGVIGANASEIFRQLVEQTQIPVVSTMMGIGAFPTRHPLFLGMLGMHGTFAANKAVHQADLLIALGVRFSDRVMGKAKSFSPESYKIHVDVDASELNKNIKIDLPITADIQDVLLALQKYPLHVDTDEWVELTTHWQKKVPRFDRSNSQLKPQSVIQLLDAATEGNGIVVTDVGQHQIWTIHNYAFAEPRSLLTSAGLGTMGYGLPAAIGAAFAAPNRQVICISGDGSFQMNLQELMTVVDHQLPIKIAILNNGYLGMVRQWQELFFENRYSSVKISSPDFVTLAKSYGITGLRAHSYEQAKAIIQTAMSIDGPVLMEFDVAEEENVYPMVPPGGENHEMILPE</sequence>
<dbReference type="CDD" id="cd07035">
    <property type="entry name" value="TPP_PYR_POX_like"/>
    <property type="match status" value="1"/>
</dbReference>
<keyword evidence="5 12" id="KW-0028">Amino-acid biosynthesis</keyword>
<evidence type="ECO:0000259" key="15">
    <source>
        <dbReference type="Pfam" id="PF02776"/>
    </source>
</evidence>
<dbReference type="Pfam" id="PF02776">
    <property type="entry name" value="TPP_enzyme_N"/>
    <property type="match status" value="1"/>
</dbReference>
<evidence type="ECO:0000256" key="8">
    <source>
        <dbReference type="ARBA" id="ARBA00022842"/>
    </source>
</evidence>
<dbReference type="RefSeq" id="WP_347438000.1">
    <property type="nucleotide sequence ID" value="NZ_CP089291.1"/>
</dbReference>
<dbReference type="EC" id="2.2.1.6" evidence="4 12"/>
<evidence type="ECO:0000256" key="6">
    <source>
        <dbReference type="ARBA" id="ARBA00022679"/>
    </source>
</evidence>
<dbReference type="InterPro" id="IPR012846">
    <property type="entry name" value="Acetolactate_synth_lsu"/>
</dbReference>
<evidence type="ECO:0000256" key="7">
    <source>
        <dbReference type="ARBA" id="ARBA00022723"/>
    </source>
</evidence>
<comment type="catalytic activity">
    <reaction evidence="11 12">
        <text>2 pyruvate + H(+) = (2S)-2-acetolactate + CO2</text>
        <dbReference type="Rhea" id="RHEA:25249"/>
        <dbReference type="ChEBI" id="CHEBI:15361"/>
        <dbReference type="ChEBI" id="CHEBI:15378"/>
        <dbReference type="ChEBI" id="CHEBI:16526"/>
        <dbReference type="ChEBI" id="CHEBI:58476"/>
        <dbReference type="EC" id="2.2.1.6"/>
    </reaction>
</comment>
<keyword evidence="10 12" id="KW-0100">Branched-chain amino acid biosynthesis</keyword>
<evidence type="ECO:0000256" key="1">
    <source>
        <dbReference type="ARBA" id="ARBA00004974"/>
    </source>
</evidence>
<dbReference type="InterPro" id="IPR029035">
    <property type="entry name" value="DHS-like_NAD/FAD-binding_dom"/>
</dbReference>
<keyword evidence="17" id="KW-1185">Reference proteome</keyword>
<accession>A0ABY4CPZ7</accession>
<dbReference type="PANTHER" id="PTHR18968">
    <property type="entry name" value="THIAMINE PYROPHOSPHATE ENZYMES"/>
    <property type="match status" value="1"/>
</dbReference>
<dbReference type="Pfam" id="PF02775">
    <property type="entry name" value="TPP_enzyme_C"/>
    <property type="match status" value="1"/>
</dbReference>
<evidence type="ECO:0000256" key="10">
    <source>
        <dbReference type="ARBA" id="ARBA00023304"/>
    </source>
</evidence>
<dbReference type="InterPro" id="IPR029061">
    <property type="entry name" value="THDP-binding"/>
</dbReference>
<keyword evidence="8 12" id="KW-0460">Magnesium</keyword>
<keyword evidence="7 12" id="KW-0479">Metal-binding</keyword>
<comment type="pathway">
    <text evidence="2 12">Amino-acid biosynthesis; L-valine biosynthesis; L-valine from pyruvate: step 1/4.</text>
</comment>
<dbReference type="Gene3D" id="3.40.50.970">
    <property type="match status" value="2"/>
</dbReference>
<dbReference type="Proteomes" id="UP000830167">
    <property type="component" value="Chromosome"/>
</dbReference>
<dbReference type="SUPFAM" id="SSF52467">
    <property type="entry name" value="DHS-like NAD/FAD-binding domain"/>
    <property type="match status" value="1"/>
</dbReference>
<feature type="domain" description="Thiamine pyrophosphate enzyme TPP-binding" evidence="14">
    <location>
        <begin position="392"/>
        <end position="538"/>
    </location>
</feature>
<evidence type="ECO:0000256" key="5">
    <source>
        <dbReference type="ARBA" id="ARBA00022605"/>
    </source>
</evidence>
<feature type="domain" description="Thiamine pyrophosphate enzyme N-terminal TPP-binding" evidence="15">
    <location>
        <begin position="13"/>
        <end position="127"/>
    </location>
</feature>
<dbReference type="Pfam" id="PF00205">
    <property type="entry name" value="TPP_enzyme_M"/>
    <property type="match status" value="1"/>
</dbReference>
<evidence type="ECO:0000256" key="3">
    <source>
        <dbReference type="ARBA" id="ARBA00007812"/>
    </source>
</evidence>
<evidence type="ECO:0000256" key="4">
    <source>
        <dbReference type="ARBA" id="ARBA00013145"/>
    </source>
</evidence>
<dbReference type="InterPro" id="IPR011766">
    <property type="entry name" value="TPP_enzyme_TPP-bd"/>
</dbReference>
<comment type="cofactor">
    <cofactor evidence="12">
        <name>Mg(2+)</name>
        <dbReference type="ChEBI" id="CHEBI:18420"/>
    </cofactor>
    <text evidence="12">Binds 1 Mg(2+) ion per subunit.</text>
</comment>
<name>A0ABY4CPZ7_9BACL</name>
<reference evidence="16" key="1">
    <citation type="submission" date="2021-12" db="EMBL/GenBank/DDBJ databases">
        <title>Alicyclobacillaceae gen. nov., sp. nov., isolated from chalcocite enrichment system.</title>
        <authorList>
            <person name="Jiang Z."/>
        </authorList>
    </citation>
    <scope>NUCLEOTIDE SEQUENCE</scope>
    <source>
        <strain evidence="16">MYW30-H2</strain>
    </source>
</reference>
<proteinExistence type="inferred from homology"/>
<dbReference type="NCBIfam" id="TIGR00118">
    <property type="entry name" value="acolac_lg"/>
    <property type="match status" value="1"/>
</dbReference>
<dbReference type="PROSITE" id="PS00187">
    <property type="entry name" value="TPP_ENZYMES"/>
    <property type="match status" value="1"/>
</dbReference>